<protein>
    <submittedName>
        <fullName evidence="2">Immobilization antigen LD</fullName>
    </submittedName>
</protein>
<evidence type="ECO:0000256" key="1">
    <source>
        <dbReference type="SAM" id="SignalP"/>
    </source>
</evidence>
<keyword evidence="1" id="KW-0732">Signal</keyword>
<dbReference type="EMBL" id="AF312775">
    <property type="protein sequence ID" value="AAG38107.1"/>
    <property type="molecule type" value="mRNA"/>
</dbReference>
<feature type="signal peptide" evidence="1">
    <location>
        <begin position="1"/>
        <end position="19"/>
    </location>
</feature>
<evidence type="ECO:0000313" key="2">
    <source>
        <dbReference type="EMBL" id="AAG38107.1"/>
    </source>
</evidence>
<proteinExistence type="evidence at transcript level"/>
<accession>Q9GPP0</accession>
<organism evidence="2">
    <name type="scientific">Tetrahymena thermophila</name>
    <dbReference type="NCBI Taxonomy" id="5911"/>
    <lineage>
        <taxon>Eukaryota</taxon>
        <taxon>Sar</taxon>
        <taxon>Alveolata</taxon>
        <taxon>Ciliophora</taxon>
        <taxon>Intramacronucleata</taxon>
        <taxon>Oligohymenophorea</taxon>
        <taxon>Hymenostomatida</taxon>
        <taxon>Tetrahymenina</taxon>
        <taxon>Tetrahymenidae</taxon>
        <taxon>Tetrahymena</taxon>
    </lineage>
</organism>
<gene>
    <name evidence="2" type="primary">SerLD</name>
</gene>
<dbReference type="AlphaFoldDB" id="Q9GPP0"/>
<name>Q9GPP0_TETTH</name>
<dbReference type="SMART" id="SM01411">
    <property type="entry name" value="Ephrin_rec_like"/>
    <property type="match status" value="5"/>
</dbReference>
<feature type="chain" id="PRO_5004327004" evidence="1">
    <location>
        <begin position="20"/>
        <end position="371"/>
    </location>
</feature>
<reference evidence="2" key="1">
    <citation type="journal article" date="2000" name="Biochem. Biophys. Res. Commun.">
        <title>Molecular characterization of the SerL paralogs of Tetrahymena thermophila.</title>
        <authorList>
            <person name="Doerder F.P."/>
            <person name="Gerber C.A."/>
        </authorList>
    </citation>
    <scope>NUCLEOTIDE SEQUENCE</scope>
    <source>
        <strain evidence="2">ANF18211</strain>
    </source>
</reference>
<sequence length="371" mass="35175">MKATSLILISLAVIATVNACTDTNATAGAGGTCFCNAGYYGTSTDVTASGACQKCPTGTNSVAATASGTLVTSCTCNDTNAGLKADNSGCQCKANFYGTPNAVAGGATGCTACPTGTASPAGTAAVTSCACNDTNASLKGDNSGCQCKANFYGTPNAVAGGATGCTACPTGSAAAAGSTAVTSCACNDTNSALKADNSACICKANFYGTPNAVAGGATGCTACPTGSAAAAGSTAVTSCACNDTNSALKADNSACICKANFYGTPNAVAGGATGCTACPTGTTSTAGTTVIGSCACPDTNASLNTATPPVCQCNANFYGTPTTTGASGCTACPSGQTAPAGSATNVCKAASTSSTYILPIVSLLFSLVMLI</sequence>